<dbReference type="PANTHER" id="PTHR47217:SF1">
    <property type="entry name" value="GLOBIN-LIKE PROTEIN"/>
    <property type="match status" value="1"/>
</dbReference>
<evidence type="ECO:0000256" key="7">
    <source>
        <dbReference type="SAM" id="MobiDB-lite"/>
    </source>
</evidence>
<dbReference type="InterPro" id="IPR012292">
    <property type="entry name" value="Globin/Proto"/>
</dbReference>
<accession>A0A7R9BPL5</accession>
<dbReference type="Proteomes" id="UP000678499">
    <property type="component" value="Unassembled WGS sequence"/>
</dbReference>
<dbReference type="InterPro" id="IPR009050">
    <property type="entry name" value="Globin-like_sf"/>
</dbReference>
<evidence type="ECO:0000256" key="1">
    <source>
        <dbReference type="ARBA" id="ARBA00022448"/>
    </source>
</evidence>
<evidence type="ECO:0000313" key="10">
    <source>
        <dbReference type="EMBL" id="CAD7283490.1"/>
    </source>
</evidence>
<dbReference type="EMBL" id="OA887542">
    <property type="protein sequence ID" value="CAD7283490.1"/>
    <property type="molecule type" value="Genomic_DNA"/>
</dbReference>
<keyword evidence="2 6" id="KW-0349">Heme</keyword>
<dbReference type="CDD" id="cd01040">
    <property type="entry name" value="Mb-like"/>
    <property type="match status" value="1"/>
</dbReference>
<sequence>MGNNNTKDVPDPSSGLTPRQKDAIRESWKLMDKHQKMIGTKFFVKFFSENPTYTQTFTRFRHVTLDDLPNNKALQAHAVTFMKGMGTLVENVDDLECMDELLYKIATRHHPFGLKASDLHKGTDMFAETLMDLENNMFETLEYPPEFVVASWKKAFDVIIPIVGEYIDDLQRAEDECL</sequence>
<evidence type="ECO:0000313" key="9">
    <source>
        <dbReference type="EMBL" id="CAD7277821.1"/>
    </source>
</evidence>
<organism evidence="9">
    <name type="scientific">Notodromas monacha</name>
    <dbReference type="NCBI Taxonomy" id="399045"/>
    <lineage>
        <taxon>Eukaryota</taxon>
        <taxon>Metazoa</taxon>
        <taxon>Ecdysozoa</taxon>
        <taxon>Arthropoda</taxon>
        <taxon>Crustacea</taxon>
        <taxon>Oligostraca</taxon>
        <taxon>Ostracoda</taxon>
        <taxon>Podocopa</taxon>
        <taxon>Podocopida</taxon>
        <taxon>Cypridocopina</taxon>
        <taxon>Cypridoidea</taxon>
        <taxon>Cyprididae</taxon>
        <taxon>Notodromas</taxon>
    </lineage>
</organism>
<protein>
    <recommendedName>
        <fullName evidence="8">Globin domain-containing protein</fullName>
    </recommendedName>
</protein>
<keyword evidence="1 6" id="KW-0813">Transport</keyword>
<dbReference type="EMBL" id="OA883057">
    <property type="protein sequence ID" value="CAD7277821.1"/>
    <property type="molecule type" value="Genomic_DNA"/>
</dbReference>
<dbReference type="OrthoDB" id="436496at2759"/>
<comment type="similarity">
    <text evidence="6">Belongs to the globin family.</text>
</comment>
<dbReference type="Gene3D" id="1.10.490.10">
    <property type="entry name" value="Globins"/>
    <property type="match status" value="1"/>
</dbReference>
<evidence type="ECO:0000256" key="3">
    <source>
        <dbReference type="ARBA" id="ARBA00022621"/>
    </source>
</evidence>
<proteinExistence type="inferred from homology"/>
<dbReference type="EMBL" id="CAJPEX010005505">
    <property type="protein sequence ID" value="CAG0923642.1"/>
    <property type="molecule type" value="Genomic_DNA"/>
</dbReference>
<dbReference type="InterPro" id="IPR000971">
    <property type="entry name" value="Globin"/>
</dbReference>
<feature type="region of interest" description="Disordered" evidence="7">
    <location>
        <begin position="1"/>
        <end position="20"/>
    </location>
</feature>
<keyword evidence="4" id="KW-0479">Metal-binding</keyword>
<dbReference type="GO" id="GO:0046872">
    <property type="term" value="F:metal ion binding"/>
    <property type="evidence" value="ECO:0007669"/>
    <property type="project" value="UniProtKB-KW"/>
</dbReference>
<dbReference type="GO" id="GO:0019825">
    <property type="term" value="F:oxygen binding"/>
    <property type="evidence" value="ECO:0007669"/>
    <property type="project" value="InterPro"/>
</dbReference>
<keyword evidence="5" id="KW-0408">Iron</keyword>
<dbReference type="GO" id="GO:0020037">
    <property type="term" value="F:heme binding"/>
    <property type="evidence" value="ECO:0007669"/>
    <property type="project" value="InterPro"/>
</dbReference>
<dbReference type="AlphaFoldDB" id="A0A7R9BPL5"/>
<dbReference type="Pfam" id="PF00042">
    <property type="entry name" value="Globin"/>
    <property type="match status" value="1"/>
</dbReference>
<evidence type="ECO:0000256" key="5">
    <source>
        <dbReference type="ARBA" id="ARBA00023004"/>
    </source>
</evidence>
<dbReference type="PANTHER" id="PTHR47217">
    <property type="entry name" value="GLOBIN-LIKE PROTEIN"/>
    <property type="match status" value="1"/>
</dbReference>
<dbReference type="EMBL" id="CAJPEX010001020">
    <property type="protein sequence ID" value="CAG0917973.1"/>
    <property type="molecule type" value="Genomic_DNA"/>
</dbReference>
<dbReference type="GO" id="GO:0005344">
    <property type="term" value="F:oxygen carrier activity"/>
    <property type="evidence" value="ECO:0007669"/>
    <property type="project" value="UniProtKB-KW"/>
</dbReference>
<reference evidence="9" key="1">
    <citation type="submission" date="2020-11" db="EMBL/GenBank/DDBJ databases">
        <authorList>
            <person name="Tran Van P."/>
        </authorList>
    </citation>
    <scope>NUCLEOTIDE SEQUENCE</scope>
</reference>
<name>A0A7R9BPL5_9CRUS</name>
<keyword evidence="11" id="KW-1185">Reference proteome</keyword>
<keyword evidence="3 6" id="KW-0561">Oxygen transport</keyword>
<evidence type="ECO:0000313" key="11">
    <source>
        <dbReference type="Proteomes" id="UP000678499"/>
    </source>
</evidence>
<dbReference type="PROSITE" id="PS01033">
    <property type="entry name" value="GLOBIN"/>
    <property type="match status" value="1"/>
</dbReference>
<evidence type="ECO:0000256" key="6">
    <source>
        <dbReference type="RuleBase" id="RU000356"/>
    </source>
</evidence>
<evidence type="ECO:0000259" key="8">
    <source>
        <dbReference type="PROSITE" id="PS01033"/>
    </source>
</evidence>
<gene>
    <name evidence="10" type="ORF">NMOB1V02_LOCUS11105</name>
    <name evidence="9" type="ORF">NMOB1V02_LOCUS5544</name>
</gene>
<evidence type="ECO:0000256" key="4">
    <source>
        <dbReference type="ARBA" id="ARBA00022723"/>
    </source>
</evidence>
<dbReference type="SUPFAM" id="SSF46458">
    <property type="entry name" value="Globin-like"/>
    <property type="match status" value="1"/>
</dbReference>
<feature type="domain" description="Globin" evidence="8">
    <location>
        <begin position="15"/>
        <end position="168"/>
    </location>
</feature>
<dbReference type="InterPro" id="IPR044399">
    <property type="entry name" value="Mb-like_M"/>
</dbReference>
<evidence type="ECO:0000256" key="2">
    <source>
        <dbReference type="ARBA" id="ARBA00022617"/>
    </source>
</evidence>